<dbReference type="NCBIfam" id="NF006914">
    <property type="entry name" value="PRK09404.1"/>
    <property type="match status" value="1"/>
</dbReference>
<dbReference type="PIRSF" id="PIRSF000157">
    <property type="entry name" value="Oxoglu_dh_E1"/>
    <property type="match status" value="1"/>
</dbReference>
<dbReference type="Gene3D" id="3.40.50.970">
    <property type="match status" value="1"/>
</dbReference>
<feature type="domain" description="Transketolase-like pyrimidine-binding" evidence="5">
    <location>
        <begin position="603"/>
        <end position="792"/>
    </location>
</feature>
<comment type="cofactor">
    <cofactor evidence="1">
        <name>thiamine diphosphate</name>
        <dbReference type="ChEBI" id="CHEBI:58937"/>
    </cofactor>
</comment>
<evidence type="ECO:0000259" key="5">
    <source>
        <dbReference type="SMART" id="SM00861"/>
    </source>
</evidence>
<reference evidence="6 7" key="1">
    <citation type="submission" date="2020-12" db="EMBL/GenBank/DDBJ databases">
        <title>Metabolic potential, ecology and presence of endohyphal bacteria is reflected in genomic diversity of Mucoromycotina.</title>
        <authorList>
            <person name="Muszewska A."/>
            <person name="Okrasinska A."/>
            <person name="Steczkiewicz K."/>
            <person name="Drgas O."/>
            <person name="Orlowska M."/>
            <person name="Perlinska-Lenart U."/>
            <person name="Aleksandrzak-Piekarczyk T."/>
            <person name="Szatraj K."/>
            <person name="Zielenkiewicz U."/>
            <person name="Pilsyk S."/>
            <person name="Malc E."/>
            <person name="Mieczkowski P."/>
            <person name="Kruszewska J.S."/>
            <person name="Biernat P."/>
            <person name="Pawlowska J."/>
        </authorList>
    </citation>
    <scope>NUCLEOTIDE SEQUENCE [LARGE SCALE GENOMIC DNA]</scope>
    <source>
        <strain evidence="6 7">CBS 142.35</strain>
    </source>
</reference>
<name>A0A8H7VQC3_9FUNG</name>
<dbReference type="Gene3D" id="3.40.50.11610">
    <property type="entry name" value="Multifunctional 2-oxoglutarate metabolism enzyme, C-terminal domain"/>
    <property type="match status" value="1"/>
</dbReference>
<dbReference type="SMART" id="SM00861">
    <property type="entry name" value="Transket_pyr"/>
    <property type="match status" value="1"/>
</dbReference>
<dbReference type="SUPFAM" id="SSF52518">
    <property type="entry name" value="Thiamin diphosphate-binding fold (THDP-binding)"/>
    <property type="match status" value="2"/>
</dbReference>
<dbReference type="InterPro" id="IPR029061">
    <property type="entry name" value="THDP-binding"/>
</dbReference>
<dbReference type="PANTHER" id="PTHR23152">
    <property type="entry name" value="2-OXOGLUTARATE DEHYDROGENASE"/>
    <property type="match status" value="1"/>
</dbReference>
<dbReference type="InterPro" id="IPR031717">
    <property type="entry name" value="ODO-1/KGD_C"/>
</dbReference>
<sequence>SAITNTTRRLAFVEPRRLLLQPLNNKRVSTTRSTNFLLKRHYHDREVYGYRVPKEYKMPDYTQEELANRMEYGSLVRFVQSYRQHGHKAAHLDPLEIIQHEKVLALQPERYGLTDPKKMYNLAGILHVTESASNPSGREEADFETILKHLDAVYCGRIAHEFMHLPSASERRWWYHAVESWTKPQLSTKQKKRIHELLTKSETFDHFLAKKFPNVKRYGLEGAESMMVALDRLFELSAQAGVQDVLIGMPHRGRLNLLCDLLEYPHAALFSKMKGNSELPSGTAHSGDVISHLINNPTLKYDGGEVHVSLLSNPSHLEAVNPVVMGKARAKQTELMSSASSECSLGDRVMAVQIHGDAAFSGQGIVMESLGMSNLPHYSSGGSVHIVVNNQLGYTTPAQNARSSTYCSDIGKMINVPVIHVNGDFPEDVARAIDVVFEYRNKFRKDIILDLICYRRWGHNELDEPAFTQPLMYNNIRLHNSVPKQYEQKLIEDNVFESSESVAAVRESQYELLDSELKKANDSGSVECPSSYHLKGNWKGIQHVKTRPLPEEEPDTGVEKDILDLVGKQSVTAPDADNIKLHPRLEKYHIGSRLKRLEKGAGIDWATAEALAFGTLLKEGHDVRISGQDVGRGTFSQRHAMFVDQNTEKAVIPLNHGLGDGQGFLEVANSPLSEYAVLGFEYGMSIESPNRLVIWEAQFGDFFNGAQIAIDTFISSSEAKWLRQTGLVMLLPHGQDGAGPEHSSSHVERFLQMSNEPIDIEKCYDIAPNWSVIHRPYRKPLIVISPKGLLKSPAAVSTLDEMAPGMQFKPVLDDPVATQAPNEIEKVVFVSGKLYYDLVKERASKGLDDRIALVRIEEMSPFPRNELENVIDQYSYARDFVWCQEEPENAGAYTFMAPRIAQLIPRNEKLQYVGREALAAPATGISSQYRAEQAQLIQDALTL</sequence>
<keyword evidence="7" id="KW-1185">Reference proteome</keyword>
<dbReference type="GO" id="GO:0006091">
    <property type="term" value="P:generation of precursor metabolites and energy"/>
    <property type="evidence" value="ECO:0007669"/>
    <property type="project" value="UniProtKB-ARBA"/>
</dbReference>
<feature type="non-terminal residue" evidence="6">
    <location>
        <position position="1"/>
    </location>
</feature>
<dbReference type="InterPro" id="IPR011603">
    <property type="entry name" value="2oxoglutarate_DH_E1"/>
</dbReference>
<dbReference type="NCBIfam" id="NF008907">
    <property type="entry name" value="PRK12270.1"/>
    <property type="match status" value="1"/>
</dbReference>
<dbReference type="Pfam" id="PF02779">
    <property type="entry name" value="Transket_pyr"/>
    <property type="match status" value="1"/>
</dbReference>
<dbReference type="GO" id="GO:0016624">
    <property type="term" value="F:oxidoreductase activity, acting on the aldehyde or oxo group of donors, disulfide as acceptor"/>
    <property type="evidence" value="ECO:0007669"/>
    <property type="project" value="InterPro"/>
</dbReference>
<dbReference type="Pfam" id="PF16870">
    <property type="entry name" value="OxoGdeHyase_C"/>
    <property type="match status" value="1"/>
</dbReference>
<dbReference type="EMBL" id="JAEPRB010000035">
    <property type="protein sequence ID" value="KAG2224888.1"/>
    <property type="molecule type" value="Genomic_DNA"/>
</dbReference>
<dbReference type="InterPro" id="IPR005475">
    <property type="entry name" value="Transketolase-like_Pyr-bd"/>
</dbReference>
<evidence type="ECO:0000256" key="1">
    <source>
        <dbReference type="ARBA" id="ARBA00001964"/>
    </source>
</evidence>
<evidence type="ECO:0000256" key="2">
    <source>
        <dbReference type="ARBA" id="ARBA00006936"/>
    </source>
</evidence>
<evidence type="ECO:0000256" key="4">
    <source>
        <dbReference type="ARBA" id="ARBA00023052"/>
    </source>
</evidence>
<proteinExistence type="inferred from homology"/>
<dbReference type="OrthoDB" id="413077at2759"/>
<dbReference type="InterPro" id="IPR001017">
    <property type="entry name" value="DH_E1"/>
</dbReference>
<keyword evidence="3" id="KW-0560">Oxidoreductase</keyword>
<dbReference type="AlphaFoldDB" id="A0A8H7VQC3"/>
<dbReference type="Pfam" id="PF00676">
    <property type="entry name" value="E1_dh"/>
    <property type="match status" value="1"/>
</dbReference>
<comment type="caution">
    <text evidence="6">The sequence shown here is derived from an EMBL/GenBank/DDBJ whole genome shotgun (WGS) entry which is preliminary data.</text>
</comment>
<dbReference type="Gene3D" id="3.40.50.12470">
    <property type="match status" value="1"/>
</dbReference>
<dbReference type="CDD" id="cd02016">
    <property type="entry name" value="TPP_E1_OGDC_like"/>
    <property type="match status" value="1"/>
</dbReference>
<accession>A0A8H7VQC3</accession>
<gene>
    <name evidence="6" type="ORF">INT45_010837</name>
</gene>
<dbReference type="GO" id="GO:0030976">
    <property type="term" value="F:thiamine pyrophosphate binding"/>
    <property type="evidence" value="ECO:0007669"/>
    <property type="project" value="InterPro"/>
</dbReference>
<evidence type="ECO:0000313" key="6">
    <source>
        <dbReference type="EMBL" id="KAG2224888.1"/>
    </source>
</evidence>
<keyword evidence="4" id="KW-0786">Thiamine pyrophosphate</keyword>
<organism evidence="6 7">
    <name type="scientific">Circinella minor</name>
    <dbReference type="NCBI Taxonomy" id="1195481"/>
    <lineage>
        <taxon>Eukaryota</taxon>
        <taxon>Fungi</taxon>
        <taxon>Fungi incertae sedis</taxon>
        <taxon>Mucoromycota</taxon>
        <taxon>Mucoromycotina</taxon>
        <taxon>Mucoromycetes</taxon>
        <taxon>Mucorales</taxon>
        <taxon>Lichtheimiaceae</taxon>
        <taxon>Circinella</taxon>
    </lineage>
</organism>
<evidence type="ECO:0000313" key="7">
    <source>
        <dbReference type="Proteomes" id="UP000646827"/>
    </source>
</evidence>
<dbReference type="PANTHER" id="PTHR23152:SF4">
    <property type="entry name" value="2-OXOADIPATE DEHYDROGENASE COMPLEX COMPONENT E1"/>
    <property type="match status" value="1"/>
</dbReference>
<comment type="similarity">
    <text evidence="2">Belongs to the alpha-ketoglutarate dehydrogenase family.</text>
</comment>
<dbReference type="Gene3D" id="1.10.287.1150">
    <property type="entry name" value="TPP helical domain"/>
    <property type="match status" value="1"/>
</dbReference>
<dbReference type="InterPro" id="IPR042179">
    <property type="entry name" value="KGD_C_sf"/>
</dbReference>
<protein>
    <recommendedName>
        <fullName evidence="5">Transketolase-like pyrimidine-binding domain-containing protein</fullName>
    </recommendedName>
</protein>
<evidence type="ECO:0000256" key="3">
    <source>
        <dbReference type="ARBA" id="ARBA00023002"/>
    </source>
</evidence>
<dbReference type="Proteomes" id="UP000646827">
    <property type="component" value="Unassembled WGS sequence"/>
</dbReference>
<dbReference type="NCBIfam" id="TIGR00239">
    <property type="entry name" value="2oxo_dh_E1"/>
    <property type="match status" value="1"/>
</dbReference>